<evidence type="ECO:0000256" key="1">
    <source>
        <dbReference type="ARBA" id="ARBA00004613"/>
    </source>
</evidence>
<dbReference type="InterPro" id="IPR013818">
    <property type="entry name" value="Lipase"/>
</dbReference>
<dbReference type="Pfam" id="PF00151">
    <property type="entry name" value="Lipase"/>
    <property type="match status" value="1"/>
</dbReference>
<sequence>MYYFIYNRISILCNKADVNVILVFWGKGANVGITMYDQAATNTRVVAAEIKVLVLKMVSLGSDVSQVHLIGHSLGAHTSGYVGSRLKSDDNLVLGRITGLDPAEPDFEKQPMLVRLDKNDATYVDVIHTNGAPMLGGGGFGLMIQCGDVDFYVNGGELQPDCPNQITGIFTSGMAAGDVVACSHSRAHDIFTETINAQMCQFVGYPCASYASHQYKVLVGVSHSGKTTKGKLEIQLAGTWATSEWFPATAA</sequence>
<evidence type="ECO:0000313" key="7">
    <source>
        <dbReference type="Proteomes" id="UP001164746"/>
    </source>
</evidence>
<comment type="subcellular location">
    <subcellularLocation>
        <location evidence="1">Secreted</location>
    </subcellularLocation>
</comment>
<dbReference type="PANTHER" id="PTHR11610:SF185">
    <property type="entry name" value="LD47264P"/>
    <property type="match status" value="1"/>
</dbReference>
<keyword evidence="7" id="KW-1185">Reference proteome</keyword>
<evidence type="ECO:0000256" key="3">
    <source>
        <dbReference type="ARBA" id="ARBA00022525"/>
    </source>
</evidence>
<evidence type="ECO:0000256" key="2">
    <source>
        <dbReference type="ARBA" id="ARBA00010701"/>
    </source>
</evidence>
<dbReference type="InterPro" id="IPR000734">
    <property type="entry name" value="TAG_lipase"/>
</dbReference>
<evidence type="ECO:0000313" key="6">
    <source>
        <dbReference type="EMBL" id="WAR23443.1"/>
    </source>
</evidence>
<feature type="domain" description="Lipase" evidence="5">
    <location>
        <begin position="7"/>
        <end position="214"/>
    </location>
</feature>
<comment type="similarity">
    <text evidence="2 4">Belongs to the AB hydrolase superfamily. Lipase family.</text>
</comment>
<reference evidence="6" key="1">
    <citation type="submission" date="2022-11" db="EMBL/GenBank/DDBJ databases">
        <title>Centuries of genome instability and evolution in soft-shell clam transmissible cancer (bioRxiv).</title>
        <authorList>
            <person name="Hart S.F.M."/>
            <person name="Yonemitsu M.A."/>
            <person name="Giersch R.M."/>
            <person name="Beal B.F."/>
            <person name="Arriagada G."/>
            <person name="Davis B.W."/>
            <person name="Ostrander E.A."/>
            <person name="Goff S.P."/>
            <person name="Metzger M.J."/>
        </authorList>
    </citation>
    <scope>NUCLEOTIDE SEQUENCE</scope>
    <source>
        <strain evidence="6">MELC-2E11</strain>
        <tissue evidence="6">Siphon/mantle</tissue>
    </source>
</reference>
<accession>A0ABY7FMK1</accession>
<name>A0ABY7FMK1_MYAAR</name>
<organism evidence="6 7">
    <name type="scientific">Mya arenaria</name>
    <name type="common">Soft-shell clam</name>
    <dbReference type="NCBI Taxonomy" id="6604"/>
    <lineage>
        <taxon>Eukaryota</taxon>
        <taxon>Metazoa</taxon>
        <taxon>Spiralia</taxon>
        <taxon>Lophotrochozoa</taxon>
        <taxon>Mollusca</taxon>
        <taxon>Bivalvia</taxon>
        <taxon>Autobranchia</taxon>
        <taxon>Heteroconchia</taxon>
        <taxon>Euheterodonta</taxon>
        <taxon>Imparidentia</taxon>
        <taxon>Neoheterodontei</taxon>
        <taxon>Myida</taxon>
        <taxon>Myoidea</taxon>
        <taxon>Myidae</taxon>
        <taxon>Mya</taxon>
    </lineage>
</organism>
<dbReference type="PRINTS" id="PR00821">
    <property type="entry name" value="TAGLIPASE"/>
</dbReference>
<dbReference type="EMBL" id="CP111024">
    <property type="protein sequence ID" value="WAR23443.1"/>
    <property type="molecule type" value="Genomic_DNA"/>
</dbReference>
<evidence type="ECO:0000256" key="4">
    <source>
        <dbReference type="RuleBase" id="RU004262"/>
    </source>
</evidence>
<keyword evidence="3" id="KW-0964">Secreted</keyword>
<dbReference type="Gene3D" id="3.40.50.1820">
    <property type="entry name" value="alpha/beta hydrolase"/>
    <property type="match status" value="1"/>
</dbReference>
<dbReference type="Proteomes" id="UP001164746">
    <property type="component" value="Chromosome 13"/>
</dbReference>
<proteinExistence type="inferred from homology"/>
<dbReference type="InterPro" id="IPR029058">
    <property type="entry name" value="AB_hydrolase_fold"/>
</dbReference>
<dbReference type="SUPFAM" id="SSF53474">
    <property type="entry name" value="alpha/beta-Hydrolases"/>
    <property type="match status" value="1"/>
</dbReference>
<evidence type="ECO:0000259" key="5">
    <source>
        <dbReference type="Pfam" id="PF00151"/>
    </source>
</evidence>
<gene>
    <name evidence="6" type="ORF">MAR_037112</name>
</gene>
<protein>
    <submittedName>
        <fullName evidence="6">LIPR2-like protein</fullName>
    </submittedName>
</protein>
<feature type="non-terminal residue" evidence="6">
    <location>
        <position position="251"/>
    </location>
</feature>
<dbReference type="PANTHER" id="PTHR11610">
    <property type="entry name" value="LIPASE"/>
    <property type="match status" value="1"/>
</dbReference>